<feature type="region of interest" description="Disordered" evidence="1">
    <location>
        <begin position="26"/>
        <end position="45"/>
    </location>
</feature>
<proteinExistence type="predicted"/>
<organism evidence="2 3">
    <name type="scientific">Schaalia turicensis</name>
    <dbReference type="NCBI Taxonomy" id="131111"/>
    <lineage>
        <taxon>Bacteria</taxon>
        <taxon>Bacillati</taxon>
        <taxon>Actinomycetota</taxon>
        <taxon>Actinomycetes</taxon>
        <taxon>Actinomycetales</taxon>
        <taxon>Actinomycetaceae</taxon>
        <taxon>Schaalia</taxon>
    </lineage>
</organism>
<evidence type="ECO:0000313" key="3">
    <source>
        <dbReference type="Proteomes" id="UP000234545"/>
    </source>
</evidence>
<gene>
    <name evidence="2" type="ORF">CYJ25_02165</name>
</gene>
<dbReference type="Proteomes" id="UP000234545">
    <property type="component" value="Unassembled WGS sequence"/>
</dbReference>
<reference evidence="2 3" key="1">
    <citation type="submission" date="2017-12" db="EMBL/GenBank/DDBJ databases">
        <title>Phylogenetic diversity of female urinary microbiome.</title>
        <authorList>
            <person name="Thomas-White K."/>
            <person name="Wolfe A.J."/>
        </authorList>
    </citation>
    <scope>NUCLEOTIDE SEQUENCE [LARGE SCALE GENOMIC DNA]</scope>
    <source>
        <strain evidence="2 3">UMB0250</strain>
    </source>
</reference>
<protein>
    <submittedName>
        <fullName evidence="2">Uncharacterized protein</fullName>
    </submittedName>
</protein>
<dbReference type="EMBL" id="PKKJ01000001">
    <property type="protein sequence ID" value="PKY67061.1"/>
    <property type="molecule type" value="Genomic_DNA"/>
</dbReference>
<comment type="caution">
    <text evidence="2">The sequence shown here is derived from an EMBL/GenBank/DDBJ whole genome shotgun (WGS) entry which is preliminary data.</text>
</comment>
<sequence>MMGESQEPSQRAAIQAEVARILESAAGSVRGSQSMEGTPLDARCPNRGDAVELRFNVERGAPPIAVSAARSDT</sequence>
<evidence type="ECO:0000256" key="1">
    <source>
        <dbReference type="SAM" id="MobiDB-lite"/>
    </source>
</evidence>
<evidence type="ECO:0000313" key="2">
    <source>
        <dbReference type="EMBL" id="PKY67061.1"/>
    </source>
</evidence>
<accession>A0A2I1I7I7</accession>
<name>A0A2I1I7I7_9ACTO</name>
<dbReference type="AlphaFoldDB" id="A0A2I1I7I7"/>